<name>A0A8J7U579_9BACT</name>
<gene>
    <name evidence="23" type="ORF">J3U88_18955</name>
</gene>
<dbReference type="Pfam" id="PF08448">
    <property type="entry name" value="PAS_4"/>
    <property type="match status" value="1"/>
</dbReference>
<keyword evidence="10" id="KW-0067">ATP-binding</keyword>
<evidence type="ECO:0000256" key="11">
    <source>
        <dbReference type="ARBA" id="ARBA00022989"/>
    </source>
</evidence>
<reference evidence="23" key="1">
    <citation type="submission" date="2021-03" db="EMBL/GenBank/DDBJ databases">
        <authorList>
            <person name="Wang G."/>
        </authorList>
    </citation>
    <scope>NUCLEOTIDE SEQUENCE</scope>
    <source>
        <strain evidence="23">KCTC 12899</strain>
    </source>
</reference>
<feature type="transmembrane region" description="Helical" evidence="19">
    <location>
        <begin position="166"/>
        <end position="187"/>
    </location>
</feature>
<evidence type="ECO:0000256" key="8">
    <source>
        <dbReference type="ARBA" id="ARBA00022741"/>
    </source>
</evidence>
<keyword evidence="13 19" id="KW-0472">Membrane</keyword>
<dbReference type="InterPro" id="IPR011006">
    <property type="entry name" value="CheY-like_superfamily"/>
</dbReference>
<keyword evidence="6" id="KW-0808">Transferase</keyword>
<dbReference type="CDD" id="cd00082">
    <property type="entry name" value="HisKA"/>
    <property type="match status" value="1"/>
</dbReference>
<feature type="region of interest" description="Disordered" evidence="18">
    <location>
        <begin position="976"/>
        <end position="997"/>
    </location>
</feature>
<keyword evidence="24" id="KW-1185">Reference proteome</keyword>
<keyword evidence="11 19" id="KW-1133">Transmembrane helix</keyword>
<evidence type="ECO:0000256" key="9">
    <source>
        <dbReference type="ARBA" id="ARBA00022777"/>
    </source>
</evidence>
<feature type="transmembrane region" description="Helical" evidence="19">
    <location>
        <begin position="12"/>
        <end position="36"/>
    </location>
</feature>
<feature type="transmembrane region" description="Helical" evidence="19">
    <location>
        <begin position="199"/>
        <end position="219"/>
    </location>
</feature>
<evidence type="ECO:0000256" key="3">
    <source>
        <dbReference type="ARBA" id="ARBA00012438"/>
    </source>
</evidence>
<dbReference type="PROSITE" id="PS50113">
    <property type="entry name" value="PAC"/>
    <property type="match status" value="1"/>
</dbReference>
<dbReference type="InterPro" id="IPR036097">
    <property type="entry name" value="HisK_dim/P_sf"/>
</dbReference>
<dbReference type="SMART" id="SM00388">
    <property type="entry name" value="HisKA"/>
    <property type="match status" value="1"/>
</dbReference>
<feature type="transmembrane region" description="Helical" evidence="19">
    <location>
        <begin position="447"/>
        <end position="468"/>
    </location>
</feature>
<dbReference type="PROSITE" id="PS50109">
    <property type="entry name" value="HIS_KIN"/>
    <property type="match status" value="1"/>
</dbReference>
<keyword evidence="4" id="KW-1003">Cell membrane</keyword>
<evidence type="ECO:0000259" key="21">
    <source>
        <dbReference type="PROSITE" id="PS50110"/>
    </source>
</evidence>
<evidence type="ECO:0000256" key="16">
    <source>
        <dbReference type="PROSITE-ProRule" id="PRU00169"/>
    </source>
</evidence>
<dbReference type="SUPFAM" id="SSF55785">
    <property type="entry name" value="PYP-like sensor domain (PAS domain)"/>
    <property type="match status" value="1"/>
</dbReference>
<dbReference type="PROSITE" id="PS50110">
    <property type="entry name" value="RESPONSE_REGULATORY"/>
    <property type="match status" value="1"/>
</dbReference>
<feature type="compositionally biased region" description="Pro residues" evidence="18">
    <location>
        <begin position="980"/>
        <end position="989"/>
    </location>
</feature>
<evidence type="ECO:0000256" key="7">
    <source>
        <dbReference type="ARBA" id="ARBA00022692"/>
    </source>
</evidence>
<dbReference type="InterPro" id="IPR000700">
    <property type="entry name" value="PAS-assoc_C"/>
</dbReference>
<evidence type="ECO:0000256" key="6">
    <source>
        <dbReference type="ARBA" id="ARBA00022679"/>
    </source>
</evidence>
<dbReference type="SUPFAM" id="SSF52172">
    <property type="entry name" value="CheY-like"/>
    <property type="match status" value="1"/>
</dbReference>
<dbReference type="Pfam" id="PF02518">
    <property type="entry name" value="HATPase_c"/>
    <property type="match status" value="1"/>
</dbReference>
<comment type="caution">
    <text evidence="23">The sequence shown here is derived from an EMBL/GenBank/DDBJ whole genome shotgun (WGS) entry which is preliminary data.</text>
</comment>
<dbReference type="SUPFAM" id="SSF55874">
    <property type="entry name" value="ATPase domain of HSP90 chaperone/DNA topoisomerase II/histidine kinase"/>
    <property type="match status" value="1"/>
</dbReference>
<evidence type="ECO:0000256" key="13">
    <source>
        <dbReference type="ARBA" id="ARBA00023136"/>
    </source>
</evidence>
<keyword evidence="9" id="KW-0418">Kinase</keyword>
<evidence type="ECO:0000256" key="15">
    <source>
        <dbReference type="ARBA" id="ARBA00068150"/>
    </source>
</evidence>
<dbReference type="FunFam" id="1.10.287.130:FF:000002">
    <property type="entry name" value="Two-component osmosensing histidine kinase"/>
    <property type="match status" value="1"/>
</dbReference>
<accession>A0A8J7U579</accession>
<dbReference type="Gene3D" id="1.10.287.130">
    <property type="match status" value="1"/>
</dbReference>
<dbReference type="Pfam" id="PF00072">
    <property type="entry name" value="Response_reg"/>
    <property type="match status" value="1"/>
</dbReference>
<evidence type="ECO:0000256" key="2">
    <source>
        <dbReference type="ARBA" id="ARBA00004651"/>
    </source>
</evidence>
<dbReference type="Gene3D" id="3.40.50.2300">
    <property type="match status" value="1"/>
</dbReference>
<evidence type="ECO:0000259" key="20">
    <source>
        <dbReference type="PROSITE" id="PS50109"/>
    </source>
</evidence>
<dbReference type="InterPro" id="IPR036890">
    <property type="entry name" value="HATPase_C_sf"/>
</dbReference>
<feature type="domain" description="PAC" evidence="22">
    <location>
        <begin position="569"/>
        <end position="621"/>
    </location>
</feature>
<evidence type="ECO:0000313" key="24">
    <source>
        <dbReference type="Proteomes" id="UP000664417"/>
    </source>
</evidence>
<keyword evidence="8" id="KW-0547">Nucleotide-binding</keyword>
<dbReference type="InterPro" id="IPR003661">
    <property type="entry name" value="HisK_dim/P_dom"/>
</dbReference>
<comment type="subcellular location">
    <subcellularLocation>
        <location evidence="2">Cell membrane</location>
        <topology evidence="2">Multi-pass membrane protein</topology>
    </subcellularLocation>
</comment>
<dbReference type="PANTHER" id="PTHR45339">
    <property type="entry name" value="HYBRID SIGNAL TRANSDUCTION HISTIDINE KINASE J"/>
    <property type="match status" value="1"/>
</dbReference>
<keyword evidence="12" id="KW-0902">Two-component regulatory system</keyword>
<proteinExistence type="predicted"/>
<dbReference type="FunFam" id="3.30.565.10:FF:000010">
    <property type="entry name" value="Sensor histidine kinase RcsC"/>
    <property type="match status" value="1"/>
</dbReference>
<keyword evidence="17" id="KW-0175">Coiled coil</keyword>
<organism evidence="23 24">
    <name type="scientific">Acanthopleuribacter pedis</name>
    <dbReference type="NCBI Taxonomy" id="442870"/>
    <lineage>
        <taxon>Bacteria</taxon>
        <taxon>Pseudomonadati</taxon>
        <taxon>Acidobacteriota</taxon>
        <taxon>Holophagae</taxon>
        <taxon>Acanthopleuribacterales</taxon>
        <taxon>Acanthopleuribacteraceae</taxon>
        <taxon>Acanthopleuribacter</taxon>
    </lineage>
</organism>
<evidence type="ECO:0000256" key="18">
    <source>
        <dbReference type="SAM" id="MobiDB-lite"/>
    </source>
</evidence>
<dbReference type="Proteomes" id="UP000664417">
    <property type="component" value="Unassembled WGS sequence"/>
</dbReference>
<dbReference type="Gene3D" id="3.30.565.10">
    <property type="entry name" value="Histidine kinase-like ATPase, C-terminal domain"/>
    <property type="match status" value="1"/>
</dbReference>
<feature type="transmembrane region" description="Helical" evidence="19">
    <location>
        <begin position="48"/>
        <end position="71"/>
    </location>
</feature>
<dbReference type="PANTHER" id="PTHR45339:SF1">
    <property type="entry name" value="HYBRID SIGNAL TRANSDUCTION HISTIDINE KINASE J"/>
    <property type="match status" value="1"/>
</dbReference>
<dbReference type="InterPro" id="IPR001789">
    <property type="entry name" value="Sig_transdc_resp-reg_receiver"/>
</dbReference>
<dbReference type="SMART" id="SM00387">
    <property type="entry name" value="HATPase_c"/>
    <property type="match status" value="1"/>
</dbReference>
<dbReference type="AlphaFoldDB" id="A0A8J7U579"/>
<dbReference type="InterPro" id="IPR004358">
    <property type="entry name" value="Sig_transdc_His_kin-like_C"/>
</dbReference>
<feature type="transmembrane region" description="Helical" evidence="19">
    <location>
        <begin position="132"/>
        <end position="154"/>
    </location>
</feature>
<evidence type="ECO:0000256" key="12">
    <source>
        <dbReference type="ARBA" id="ARBA00023012"/>
    </source>
</evidence>
<comment type="subunit">
    <text evidence="14">At low DSF concentrations, interacts with RpfF.</text>
</comment>
<dbReference type="Pfam" id="PF00512">
    <property type="entry name" value="HisKA"/>
    <property type="match status" value="1"/>
</dbReference>
<dbReference type="EC" id="2.7.13.3" evidence="3"/>
<dbReference type="InterPro" id="IPR003594">
    <property type="entry name" value="HATPase_dom"/>
</dbReference>
<dbReference type="GO" id="GO:0005886">
    <property type="term" value="C:plasma membrane"/>
    <property type="evidence" value="ECO:0007669"/>
    <property type="project" value="UniProtKB-SubCell"/>
</dbReference>
<dbReference type="RefSeq" id="WP_207860519.1">
    <property type="nucleotide sequence ID" value="NZ_JAFREP010000018.1"/>
</dbReference>
<evidence type="ECO:0000256" key="5">
    <source>
        <dbReference type="ARBA" id="ARBA00022553"/>
    </source>
</evidence>
<feature type="modified residue" description="4-aspartylphosphate" evidence="16">
    <location>
        <position position="1051"/>
    </location>
</feature>
<evidence type="ECO:0000256" key="10">
    <source>
        <dbReference type="ARBA" id="ARBA00022840"/>
    </source>
</evidence>
<keyword evidence="7 19" id="KW-0812">Transmembrane</keyword>
<feature type="domain" description="Response regulatory" evidence="21">
    <location>
        <begin position="1002"/>
        <end position="1120"/>
    </location>
</feature>
<feature type="domain" description="Histidine kinase" evidence="20">
    <location>
        <begin position="752"/>
        <end position="973"/>
    </location>
</feature>
<dbReference type="CDD" id="cd17546">
    <property type="entry name" value="REC_hyHK_CKI1_RcsC-like"/>
    <property type="match status" value="1"/>
</dbReference>
<dbReference type="SMART" id="SM00448">
    <property type="entry name" value="REC"/>
    <property type="match status" value="1"/>
</dbReference>
<dbReference type="Pfam" id="PF05231">
    <property type="entry name" value="MASE1"/>
    <property type="match status" value="1"/>
</dbReference>
<dbReference type="CDD" id="cd16922">
    <property type="entry name" value="HATPase_EvgS-ArcB-TorS-like"/>
    <property type="match status" value="1"/>
</dbReference>
<comment type="catalytic activity">
    <reaction evidence="1">
        <text>ATP + protein L-histidine = ADP + protein N-phospho-L-histidine.</text>
        <dbReference type="EC" id="2.7.13.3"/>
    </reaction>
</comment>
<dbReference type="InterPro" id="IPR005467">
    <property type="entry name" value="His_kinase_dom"/>
</dbReference>
<evidence type="ECO:0000256" key="19">
    <source>
        <dbReference type="SAM" id="Phobius"/>
    </source>
</evidence>
<dbReference type="EMBL" id="JAFREP010000018">
    <property type="protein sequence ID" value="MBO1320564.1"/>
    <property type="molecule type" value="Genomic_DNA"/>
</dbReference>
<dbReference type="InterPro" id="IPR007895">
    <property type="entry name" value="MASE1"/>
</dbReference>
<sequence>MEPKTTPKTALSPLACFTVSALGYVFTAWLGLFSLIPPGYATAVWPAAGWATATLLFLGRPALWGTLVGAMLANSCVSSPPTLLLQGLDHWISPAVISVGATLQANLGAHFFRRTGDGPELPTHPVDLIRLLALAGPAACVISPTLAHLGFLALGRTTLATLPFSWFTWWIGDTIGVMLVAPLLVFLFGNQKQALARRLIHGGCSVMFCLILFGLVRWVESQNRTALELELSRNHAHLVNVLELGFRQNLQTLDYLSTVLNHKTPASKADLTRQTQAFWEQAPELSHIFWKAGETAENPDRIWVTRRPHRGARSAEASIGQEHAWSETFAKHPTTEQSPTQVVVFEDHRLLLYREFVDAARLGAVFRLDPLILDSLGSQPRTQVHLEAQGPKGWTVFFALTHNHQLKAKAPHLFQRVATVQLGPRTIRLTTSYPDRYVVEQVHASSWLLLTGGFLLTALLVAVSIVILSSTREVRDRVEEQTRDLRSVNERLRVNETFLNQLVESMPFMVWVKNAADFRLIRANQAVRDFLQKDSVSLTRENDFDWFSHETARRIRGMDLDCVRQVGTRLIEKERISRNETEYWFRTVRVCIPDHAGRAKYLLTVNIDITEQETAREELDTIVKAFPDLYIWLDEHGTIAGFHTMEKQIYTDSAGLVGEYLTAVFPASAEIPMLQALRRVIDRERMQIVTYDMAMINHGDQYFEARLLPISGRRVLAIVRNISETKLAQQRLEEAKERAESASHAKSQFLANMSHEIRTPINAIMGMSELVLDSPLSEEQREQVRTVAESADSLLFLLNDILDYAKIEAGKLELDPFPFDPRTHLQRTVAMHRIRAAEKKIALDIDIDTGVPAVIIADGHRLRQILVNLIGNAVKFTDDGRITVACALLEKGLRTVVLQFSVSDTGIGIPPEKQSLIFEAFAQADGSTTRHYGGTGLGLAISAQLVDMIGSHFNLASEQGVGSTFSFRMKCAYSETPLEATPPPTTEPPKPAKPEPENQSLAVLVAEDNPINQKVIKKMLTGLGHRVTLSGNGAEAVETFQTGRFDLLFMDIQMPVMDGFAATRAIRAWEVEHGGRIPIIAATANAMKGDEEACLAAGMDAYITKPFKKNQIKSMIEAQVSDTEAKDGDEKPSPGD</sequence>
<feature type="transmembrane region" description="Helical" evidence="19">
    <location>
        <begin position="91"/>
        <end position="112"/>
    </location>
</feature>
<dbReference type="GO" id="GO:0005524">
    <property type="term" value="F:ATP binding"/>
    <property type="evidence" value="ECO:0007669"/>
    <property type="project" value="UniProtKB-KW"/>
</dbReference>
<dbReference type="PRINTS" id="PR00344">
    <property type="entry name" value="BCTRLSENSOR"/>
</dbReference>
<evidence type="ECO:0000256" key="4">
    <source>
        <dbReference type="ARBA" id="ARBA00022475"/>
    </source>
</evidence>
<dbReference type="Gene3D" id="3.30.450.20">
    <property type="entry name" value="PAS domain"/>
    <property type="match status" value="2"/>
</dbReference>
<evidence type="ECO:0000256" key="17">
    <source>
        <dbReference type="SAM" id="Coils"/>
    </source>
</evidence>
<dbReference type="GO" id="GO:0000155">
    <property type="term" value="F:phosphorelay sensor kinase activity"/>
    <property type="evidence" value="ECO:0007669"/>
    <property type="project" value="InterPro"/>
</dbReference>
<feature type="coiled-coil region" evidence="17">
    <location>
        <begin position="722"/>
        <end position="752"/>
    </location>
</feature>
<protein>
    <recommendedName>
        <fullName evidence="15">Sensory/regulatory protein RpfC</fullName>
        <ecNumber evidence="3">2.7.13.3</ecNumber>
    </recommendedName>
</protein>
<evidence type="ECO:0000313" key="23">
    <source>
        <dbReference type="EMBL" id="MBO1320564.1"/>
    </source>
</evidence>
<evidence type="ECO:0000256" key="14">
    <source>
        <dbReference type="ARBA" id="ARBA00064003"/>
    </source>
</evidence>
<keyword evidence="5 16" id="KW-0597">Phosphoprotein</keyword>
<dbReference type="SUPFAM" id="SSF47384">
    <property type="entry name" value="Homodimeric domain of signal transducing histidine kinase"/>
    <property type="match status" value="1"/>
</dbReference>
<evidence type="ECO:0000259" key="22">
    <source>
        <dbReference type="PROSITE" id="PS50113"/>
    </source>
</evidence>
<evidence type="ECO:0000256" key="1">
    <source>
        <dbReference type="ARBA" id="ARBA00000085"/>
    </source>
</evidence>
<dbReference type="InterPro" id="IPR013656">
    <property type="entry name" value="PAS_4"/>
</dbReference>
<dbReference type="InterPro" id="IPR035965">
    <property type="entry name" value="PAS-like_dom_sf"/>
</dbReference>